<dbReference type="GO" id="GO:0019693">
    <property type="term" value="P:ribose phosphate metabolic process"/>
    <property type="evidence" value="ECO:0007669"/>
    <property type="project" value="TreeGrafter"/>
</dbReference>
<organism evidence="3">
    <name type="scientific">Oppiella nova</name>
    <dbReference type="NCBI Taxonomy" id="334625"/>
    <lineage>
        <taxon>Eukaryota</taxon>
        <taxon>Metazoa</taxon>
        <taxon>Ecdysozoa</taxon>
        <taxon>Arthropoda</taxon>
        <taxon>Chelicerata</taxon>
        <taxon>Arachnida</taxon>
        <taxon>Acari</taxon>
        <taxon>Acariformes</taxon>
        <taxon>Sarcoptiformes</taxon>
        <taxon>Oribatida</taxon>
        <taxon>Brachypylina</taxon>
        <taxon>Oppioidea</taxon>
        <taxon>Oppiidae</taxon>
        <taxon>Oppiella</taxon>
    </lineage>
</organism>
<dbReference type="InterPro" id="IPR015797">
    <property type="entry name" value="NUDIX_hydrolase-like_dom_sf"/>
</dbReference>
<dbReference type="PANTHER" id="PTHR11839:SF1">
    <property type="entry name" value="ADP-SUGAR PYROPHOSPHATASE"/>
    <property type="match status" value="1"/>
</dbReference>
<dbReference type="EMBL" id="CAJPVJ010001341">
    <property type="protein sequence ID" value="CAG2164550.1"/>
    <property type="molecule type" value="Genomic_DNA"/>
</dbReference>
<dbReference type="PANTHER" id="PTHR11839">
    <property type="entry name" value="UDP/ADP-SUGAR PYROPHOSPHATASE"/>
    <property type="match status" value="1"/>
</dbReference>
<evidence type="ECO:0000313" key="4">
    <source>
        <dbReference type="Proteomes" id="UP000728032"/>
    </source>
</evidence>
<gene>
    <name evidence="3" type="ORF">ONB1V03_LOCUS4101</name>
</gene>
<keyword evidence="4" id="KW-1185">Reference proteome</keyword>
<dbReference type="EMBL" id="OC916166">
    <property type="protein sequence ID" value="CAD7643370.1"/>
    <property type="molecule type" value="Genomic_DNA"/>
</dbReference>
<dbReference type="SUPFAM" id="SSF55811">
    <property type="entry name" value="Nudix"/>
    <property type="match status" value="1"/>
</dbReference>
<evidence type="ECO:0000313" key="3">
    <source>
        <dbReference type="EMBL" id="CAD7643370.1"/>
    </source>
</evidence>
<dbReference type="GO" id="GO:0005634">
    <property type="term" value="C:nucleus"/>
    <property type="evidence" value="ECO:0007669"/>
    <property type="project" value="TreeGrafter"/>
</dbReference>
<dbReference type="Gene3D" id="3.90.79.10">
    <property type="entry name" value="Nucleoside Triphosphate Pyrophosphohydrolase"/>
    <property type="match status" value="1"/>
</dbReference>
<dbReference type="GO" id="GO:0006753">
    <property type="term" value="P:nucleoside phosphate metabolic process"/>
    <property type="evidence" value="ECO:0007669"/>
    <property type="project" value="TreeGrafter"/>
</dbReference>
<dbReference type="OrthoDB" id="10249920at2759"/>
<feature type="region of interest" description="Disordered" evidence="2">
    <location>
        <begin position="137"/>
        <end position="156"/>
    </location>
</feature>
<keyword evidence="1" id="KW-0378">Hydrolase</keyword>
<dbReference type="Proteomes" id="UP000728032">
    <property type="component" value="Unassembled WGS sequence"/>
</dbReference>
<sequence length="267" mass="29695">MSTINIDANTGNSRKISLTTPRMPAMRRLSDIDNNCLDTSVFKPVDEKLLFNGNSVQLSKYTFEDSTGVIKSAEIIKRKYSVANGSEAEDALSVLSIAILRRHILCDCLLLIKQYRPTLKSYVLEFPAKIIEHPVVEEEGSSDEETGETAIRDVEDNTGYKSTDIHHISPETALDPELCDGKIRLVSLVIDGDDPIKNGFINGHHNEKHTEIEVHQVPINGLLDRLNEYSKRGVVVDSRVYAFAIGLKKGEKLAQIHAKPEDIESAL</sequence>
<accession>A0A7R9QF69</accession>
<name>A0A7R9QF69_9ACAR</name>
<dbReference type="GO" id="GO:0047631">
    <property type="term" value="F:ADP-ribose diphosphatase activity"/>
    <property type="evidence" value="ECO:0007669"/>
    <property type="project" value="TreeGrafter"/>
</dbReference>
<protein>
    <submittedName>
        <fullName evidence="3">Uncharacterized protein</fullName>
    </submittedName>
</protein>
<reference evidence="3" key="1">
    <citation type="submission" date="2020-11" db="EMBL/GenBank/DDBJ databases">
        <authorList>
            <person name="Tran Van P."/>
        </authorList>
    </citation>
    <scope>NUCLEOTIDE SEQUENCE</scope>
</reference>
<proteinExistence type="predicted"/>
<dbReference type="AlphaFoldDB" id="A0A7R9QF69"/>
<evidence type="ECO:0000256" key="2">
    <source>
        <dbReference type="SAM" id="MobiDB-lite"/>
    </source>
</evidence>
<feature type="compositionally biased region" description="Acidic residues" evidence="2">
    <location>
        <begin position="137"/>
        <end position="147"/>
    </location>
</feature>
<evidence type="ECO:0000256" key="1">
    <source>
        <dbReference type="ARBA" id="ARBA00022801"/>
    </source>
</evidence>